<dbReference type="STRING" id="5353.A0A1Q3EFA8"/>
<evidence type="ECO:0000256" key="3">
    <source>
        <dbReference type="ARBA" id="ARBA00022512"/>
    </source>
</evidence>
<feature type="signal peptide" evidence="7">
    <location>
        <begin position="1"/>
        <end position="19"/>
    </location>
</feature>
<proteinExistence type="inferred from homology"/>
<dbReference type="AlphaFoldDB" id="A0A1Q3EFA8"/>
<evidence type="ECO:0000256" key="1">
    <source>
        <dbReference type="ARBA" id="ARBA00004191"/>
    </source>
</evidence>
<evidence type="ECO:0000256" key="5">
    <source>
        <dbReference type="ARBA" id="ARBA00023157"/>
    </source>
</evidence>
<reference evidence="8 9" key="2">
    <citation type="submission" date="2017-02" db="EMBL/GenBank/DDBJ databases">
        <title>A genome survey and senescence transcriptome analysis in Lentinula edodes.</title>
        <authorList>
            <person name="Sakamoto Y."/>
            <person name="Nakade K."/>
            <person name="Sato S."/>
            <person name="Yoshida Y."/>
            <person name="Miyazaki K."/>
            <person name="Natsume S."/>
            <person name="Konno N."/>
        </authorList>
    </citation>
    <scope>NUCLEOTIDE SEQUENCE [LARGE SCALE GENOMIC DNA]</scope>
    <source>
        <strain evidence="8 9">NBRC 111202</strain>
    </source>
</reference>
<comment type="caution">
    <text evidence="8">The sequence shown here is derived from an EMBL/GenBank/DDBJ whole genome shotgun (WGS) entry which is preliminary data.</text>
</comment>
<accession>A0A1Q3EFA8</accession>
<dbReference type="SMART" id="SM00075">
    <property type="entry name" value="HYDRO"/>
    <property type="match status" value="1"/>
</dbReference>
<comment type="subunit">
    <text evidence="6">Self-assembles to form functional amyloid fibrils called rodlets. Self-assembly into fibrillar rodlets occurs spontaneously at hydrophobic:hydrophilic interfaces and the rodlets further associate laterally to form amphipathic monolayers.</text>
</comment>
<evidence type="ECO:0000256" key="2">
    <source>
        <dbReference type="ARBA" id="ARBA00010446"/>
    </source>
</evidence>
<organism evidence="8 9">
    <name type="scientific">Lentinula edodes</name>
    <name type="common">Shiitake mushroom</name>
    <name type="synonym">Lentinus edodes</name>
    <dbReference type="NCBI Taxonomy" id="5353"/>
    <lineage>
        <taxon>Eukaryota</taxon>
        <taxon>Fungi</taxon>
        <taxon>Dikarya</taxon>
        <taxon>Basidiomycota</taxon>
        <taxon>Agaricomycotina</taxon>
        <taxon>Agaricomycetes</taxon>
        <taxon>Agaricomycetidae</taxon>
        <taxon>Agaricales</taxon>
        <taxon>Marasmiineae</taxon>
        <taxon>Omphalotaceae</taxon>
        <taxon>Lentinula</taxon>
    </lineage>
</organism>
<keyword evidence="5 7" id="KW-1015">Disulfide bond</keyword>
<keyword evidence="3 7" id="KW-0134">Cell wall</keyword>
<keyword evidence="9" id="KW-1185">Reference proteome</keyword>
<dbReference type="InterPro" id="IPR001338">
    <property type="entry name" value="Class_I_Hydrophobin"/>
</dbReference>
<dbReference type="EMBL" id="BDGU01000279">
    <property type="protein sequence ID" value="GAW05880.1"/>
    <property type="molecule type" value="Genomic_DNA"/>
</dbReference>
<evidence type="ECO:0000256" key="4">
    <source>
        <dbReference type="ARBA" id="ARBA00022525"/>
    </source>
</evidence>
<dbReference type="GO" id="GO:0005199">
    <property type="term" value="F:structural constituent of cell wall"/>
    <property type="evidence" value="ECO:0007669"/>
    <property type="project" value="InterPro"/>
</dbReference>
<comment type="subcellular location">
    <subcellularLocation>
        <location evidence="1 7">Secreted</location>
        <location evidence="1 7">Cell wall</location>
    </subcellularLocation>
</comment>
<reference evidence="8 9" key="1">
    <citation type="submission" date="2016-08" db="EMBL/GenBank/DDBJ databases">
        <authorList>
            <consortium name="Lentinula edodes genome sequencing consortium"/>
            <person name="Sakamoto Y."/>
            <person name="Nakade K."/>
            <person name="Sato S."/>
            <person name="Yoshida Y."/>
            <person name="Miyazaki K."/>
            <person name="Natsume S."/>
            <person name="Konno N."/>
        </authorList>
    </citation>
    <scope>NUCLEOTIDE SEQUENCE [LARGE SCALE GENOMIC DNA]</scope>
    <source>
        <strain evidence="8 9">NBRC 111202</strain>
    </source>
</reference>
<sequence length="275" mass="29321">MHIFVLHLTFLSFVRDSWAKDQRTELEACMYTCKAGFFRQYVVLNEVSMTNSYFDSTGHRDQTVRIRSPYISVFPCPLKYSVSRIPLRPPAQIRNCFRTDAQACTNESQFYLPVGPVPVALTSLLKFGYKSLVENLSSQVKMFSRLSTVAFYALSALAILAAATPGGQPTTTTVPVTTTITVTAPGTTATEPASSCSTGELQCCDSTEEASSAAGSLLLGLIGVVLQDVNVLLGVTCSPITVIGVGNSGCSAQAVCCEDNAWGGLVSIGCVPVTL</sequence>
<dbReference type="Proteomes" id="UP000188533">
    <property type="component" value="Unassembled WGS sequence"/>
</dbReference>
<gene>
    <name evidence="8" type="ORF">LENED_007768</name>
</gene>
<comment type="similarity">
    <text evidence="2 7">Belongs to the fungal hydrophobin family.</text>
</comment>
<evidence type="ECO:0000256" key="7">
    <source>
        <dbReference type="RuleBase" id="RU365009"/>
    </source>
</evidence>
<protein>
    <recommendedName>
        <fullName evidence="7">Hydrophobin</fullName>
    </recommendedName>
</protein>
<keyword evidence="7" id="KW-0732">Signal</keyword>
<keyword evidence="4 7" id="KW-0964">Secreted</keyword>
<dbReference type="GO" id="GO:0009277">
    <property type="term" value="C:fungal-type cell wall"/>
    <property type="evidence" value="ECO:0007669"/>
    <property type="project" value="InterPro"/>
</dbReference>
<evidence type="ECO:0000313" key="9">
    <source>
        <dbReference type="Proteomes" id="UP000188533"/>
    </source>
</evidence>
<feature type="chain" id="PRO_5013986140" description="Hydrophobin" evidence="7">
    <location>
        <begin position="20"/>
        <end position="275"/>
    </location>
</feature>
<dbReference type="CDD" id="cd23507">
    <property type="entry name" value="hydrophobin_I"/>
    <property type="match status" value="1"/>
</dbReference>
<evidence type="ECO:0000256" key="6">
    <source>
        <dbReference type="ARBA" id="ARBA00093546"/>
    </source>
</evidence>
<name>A0A1Q3EFA8_LENED</name>
<evidence type="ECO:0000313" key="8">
    <source>
        <dbReference type="EMBL" id="GAW05880.1"/>
    </source>
</evidence>
<dbReference type="Pfam" id="PF01185">
    <property type="entry name" value="Hydrophobin"/>
    <property type="match status" value="1"/>
</dbReference>